<dbReference type="GO" id="GO:0006355">
    <property type="term" value="P:regulation of DNA-templated transcription"/>
    <property type="evidence" value="ECO:0007669"/>
    <property type="project" value="InterPro"/>
</dbReference>
<evidence type="ECO:0000256" key="14">
    <source>
        <dbReference type="PIRSR" id="PIRSR602717-51"/>
    </source>
</evidence>
<dbReference type="EC" id="2.3.1.48" evidence="3"/>
<feature type="domain" description="MYST-type HAT" evidence="16">
    <location>
        <begin position="24"/>
        <end position="291"/>
    </location>
</feature>
<comment type="caution">
    <text evidence="17">The sequence shown here is derived from an EMBL/GenBank/DDBJ whole genome shotgun (WGS) entry which is preliminary data.</text>
</comment>
<keyword evidence="10" id="KW-0804">Transcription</keyword>
<keyword evidence="7" id="KW-0862">Zinc</keyword>
<proteinExistence type="inferred from homology"/>
<dbReference type="Gene3D" id="1.10.10.10">
    <property type="entry name" value="Winged helix-like DNA-binding domain superfamily/Winged helix DNA-binding domain"/>
    <property type="match status" value="1"/>
</dbReference>
<evidence type="ECO:0000256" key="12">
    <source>
        <dbReference type="ARBA" id="ARBA00023315"/>
    </source>
</evidence>
<evidence type="ECO:0000256" key="3">
    <source>
        <dbReference type="ARBA" id="ARBA00013184"/>
    </source>
</evidence>
<dbReference type="GO" id="GO:0008270">
    <property type="term" value="F:zinc ion binding"/>
    <property type="evidence" value="ECO:0007669"/>
    <property type="project" value="UniProtKB-KW"/>
</dbReference>
<dbReference type="Pfam" id="PF17772">
    <property type="entry name" value="zf-MYST"/>
    <property type="match status" value="1"/>
</dbReference>
<protein>
    <recommendedName>
        <fullName evidence="3">histone acetyltransferase</fullName>
        <ecNumber evidence="3">2.3.1.48</ecNumber>
    </recommendedName>
</protein>
<keyword evidence="9" id="KW-0805">Transcription regulation</keyword>
<keyword evidence="5" id="KW-0479">Metal-binding</keyword>
<comment type="subcellular location">
    <subcellularLocation>
        <location evidence="1">Nucleus</location>
    </subcellularLocation>
</comment>
<evidence type="ECO:0000256" key="4">
    <source>
        <dbReference type="ARBA" id="ARBA00022679"/>
    </source>
</evidence>
<evidence type="ECO:0000256" key="9">
    <source>
        <dbReference type="ARBA" id="ARBA00023015"/>
    </source>
</evidence>
<evidence type="ECO:0000313" key="17">
    <source>
        <dbReference type="EMBL" id="GIZ48943.1"/>
    </source>
</evidence>
<dbReference type="PANTHER" id="PTHR10615">
    <property type="entry name" value="HISTONE ACETYLTRANSFERASE"/>
    <property type="match status" value="1"/>
</dbReference>
<reference evidence="17 18" key="1">
    <citation type="submission" date="2021-01" db="EMBL/GenBank/DDBJ databases">
        <title>Cercospora kikuchii MAFF 305040 whole genome shotgun sequence.</title>
        <authorList>
            <person name="Kashiwa T."/>
            <person name="Suzuki T."/>
        </authorList>
    </citation>
    <scope>NUCLEOTIDE SEQUENCE [LARGE SCALE GENOMIC DNA]</scope>
    <source>
        <strain evidence="17 18">MAFF 305040</strain>
    </source>
</reference>
<evidence type="ECO:0000313" key="18">
    <source>
        <dbReference type="Proteomes" id="UP000825890"/>
    </source>
</evidence>
<keyword evidence="12" id="KW-0012">Acyltransferase</keyword>
<dbReference type="SUPFAM" id="SSF55729">
    <property type="entry name" value="Acyl-CoA N-acyltransferases (Nat)"/>
    <property type="match status" value="1"/>
</dbReference>
<evidence type="ECO:0000256" key="2">
    <source>
        <dbReference type="ARBA" id="ARBA00010107"/>
    </source>
</evidence>
<gene>
    <name evidence="17" type="ORF">CKM354_001198600</name>
</gene>
<evidence type="ECO:0000256" key="11">
    <source>
        <dbReference type="ARBA" id="ARBA00023242"/>
    </source>
</evidence>
<evidence type="ECO:0000256" key="15">
    <source>
        <dbReference type="SAM" id="MobiDB-lite"/>
    </source>
</evidence>
<dbReference type="GeneID" id="68297561"/>
<comment type="similarity">
    <text evidence="2">Belongs to the MYST (SAS/MOZ) family.</text>
</comment>
<evidence type="ECO:0000259" key="16">
    <source>
        <dbReference type="PROSITE" id="PS51726"/>
    </source>
</evidence>
<keyword evidence="18" id="KW-1185">Reference proteome</keyword>
<evidence type="ECO:0000256" key="10">
    <source>
        <dbReference type="ARBA" id="ARBA00023163"/>
    </source>
</evidence>
<accession>A0A9P3D0Z7</accession>
<dbReference type="InterPro" id="IPR016181">
    <property type="entry name" value="Acyl_CoA_acyltransferase"/>
</dbReference>
<dbReference type="Proteomes" id="UP000825890">
    <property type="component" value="Unassembled WGS sequence"/>
</dbReference>
<evidence type="ECO:0000256" key="5">
    <source>
        <dbReference type="ARBA" id="ARBA00022723"/>
    </source>
</evidence>
<dbReference type="Gene3D" id="3.40.630.30">
    <property type="match status" value="1"/>
</dbReference>
<dbReference type="InterPro" id="IPR050603">
    <property type="entry name" value="MYST_HAT"/>
</dbReference>
<dbReference type="InterPro" id="IPR036388">
    <property type="entry name" value="WH-like_DNA-bd_sf"/>
</dbReference>
<keyword evidence="4" id="KW-0808">Transferase</keyword>
<evidence type="ECO:0000256" key="6">
    <source>
        <dbReference type="ARBA" id="ARBA00022771"/>
    </source>
</evidence>
<dbReference type="InterPro" id="IPR040706">
    <property type="entry name" value="Zf-MYST"/>
</dbReference>
<comment type="function">
    <text evidence="13">Catalytic component of the NuA4 histone acetyltransferase (HAT) complex which is involved in epigenetic transcriptional activation of selected genes principally by acetylation of nucleosomal histones H4, H3, H2B, H2A and H2A variant H2A.Z. Acetylates histone H4 to form H4K5ac, H4K8ac, H4K12ac and H4K16ac, histone H3 to form H3K14ac, and histone H2A to form H2AK4ac and H2AK7ac. The NuA4 complex is involved in the DNA damage response and is required for chromosome segregation. The NuA4 complex plays a direct role in repair of DNA double-strand breaks (DSBs) through homologous recombination. Recruitment to promoters depends on H3K4me. Also acetylates non-histone proteins. In addition to protein acetyltransferase, can use different acyl-CoA substrates, such as 2-hydroxyisobutanoyl-CoA (2-hydroxyisobutyryl-CoA) or (2E)-butenoyl-CoA (crotonyl-CoA), and is able to mediate protein 2-hydroxyisobutyrylation and crotonylation, respectively.</text>
</comment>
<keyword evidence="11" id="KW-0539">Nucleus</keyword>
<organism evidence="17 18">
    <name type="scientific">Cercospora kikuchii</name>
    <dbReference type="NCBI Taxonomy" id="84275"/>
    <lineage>
        <taxon>Eukaryota</taxon>
        <taxon>Fungi</taxon>
        <taxon>Dikarya</taxon>
        <taxon>Ascomycota</taxon>
        <taxon>Pezizomycotina</taxon>
        <taxon>Dothideomycetes</taxon>
        <taxon>Dothideomycetidae</taxon>
        <taxon>Mycosphaerellales</taxon>
        <taxon>Mycosphaerellaceae</taxon>
        <taxon>Cercospora</taxon>
    </lineage>
</organism>
<dbReference type="PANTHER" id="PTHR10615:SF219">
    <property type="entry name" value="HISTONE ACETYLTRANSFERASE KAT5"/>
    <property type="match status" value="1"/>
</dbReference>
<dbReference type="GO" id="GO:0046972">
    <property type="term" value="F:histone H4K16 acetyltransferase activity"/>
    <property type="evidence" value="ECO:0007669"/>
    <property type="project" value="TreeGrafter"/>
</dbReference>
<evidence type="ECO:0000256" key="13">
    <source>
        <dbReference type="ARBA" id="ARBA00045805"/>
    </source>
</evidence>
<dbReference type="Gene3D" id="3.30.60.60">
    <property type="entry name" value="N-acetyl transferase-like"/>
    <property type="match status" value="1"/>
</dbReference>
<dbReference type="InterPro" id="IPR002717">
    <property type="entry name" value="HAT_MYST-type"/>
</dbReference>
<dbReference type="PROSITE" id="PS51726">
    <property type="entry name" value="MYST_HAT"/>
    <property type="match status" value="1"/>
</dbReference>
<name>A0A9P3D0Z7_9PEZI</name>
<feature type="active site" description="Proton donor/acceptor" evidence="14">
    <location>
        <position position="210"/>
    </location>
</feature>
<dbReference type="RefSeq" id="XP_044663430.1">
    <property type="nucleotide sequence ID" value="XM_044807495.1"/>
</dbReference>
<keyword evidence="6" id="KW-0863">Zinc-finger</keyword>
<dbReference type="OrthoDB" id="787137at2759"/>
<evidence type="ECO:0000256" key="8">
    <source>
        <dbReference type="ARBA" id="ARBA00022990"/>
    </source>
</evidence>
<dbReference type="Pfam" id="PF01853">
    <property type="entry name" value="MOZ_SAS"/>
    <property type="match status" value="1"/>
</dbReference>
<sequence length="320" mass="36172">MAVSTAPIAPPGIHSPHRAAGRRPMEPNVKNIVLGERHIRPEYPSFYPEDLVGGKKTEWLYVCQWCFKYTNELLKFSAHCKVCPMKAEPPHGEIVYEKDNYSIQKLDGEQHKLYSQNLGLFAKLFLETKSVFFDASTFLYYTLVLHDPSSKSNPQGQVIGFFSKEKMSWDNNNLACIVVFPPWQKRGLGQVLIAASYVLGRRENRFGGPERPLSADGRKSYVKYWTGAVAREVLLGGHGKKVLSVKDLAEKTWIMPEDVVVALKEMDVYEKRKTASGNIVVSKSKVRAWVEKHKVGLEAIVDVDAFVEDSESEDEEMSDD</sequence>
<dbReference type="GO" id="GO:0005634">
    <property type="term" value="C:nucleus"/>
    <property type="evidence" value="ECO:0007669"/>
    <property type="project" value="UniProtKB-SubCell"/>
</dbReference>
<keyword evidence="8" id="KW-0007">Acetylation</keyword>
<evidence type="ECO:0000256" key="7">
    <source>
        <dbReference type="ARBA" id="ARBA00022833"/>
    </source>
</evidence>
<evidence type="ECO:0000256" key="1">
    <source>
        <dbReference type="ARBA" id="ARBA00004123"/>
    </source>
</evidence>
<dbReference type="AlphaFoldDB" id="A0A9P3D0Z7"/>
<dbReference type="EMBL" id="BOLY01000008">
    <property type="protein sequence ID" value="GIZ48943.1"/>
    <property type="molecule type" value="Genomic_DNA"/>
</dbReference>
<feature type="region of interest" description="Disordered" evidence="15">
    <location>
        <begin position="1"/>
        <end position="24"/>
    </location>
</feature>
<dbReference type="GO" id="GO:0035267">
    <property type="term" value="C:NuA4 histone acetyltransferase complex"/>
    <property type="evidence" value="ECO:0007669"/>
    <property type="project" value="TreeGrafter"/>
</dbReference>